<dbReference type="RefSeq" id="XP_041408744.1">
    <property type="nucleotide sequence ID" value="XM_041552810.1"/>
</dbReference>
<feature type="region of interest" description="Disordered" evidence="10">
    <location>
        <begin position="14"/>
        <end position="36"/>
    </location>
</feature>
<evidence type="ECO:0000313" key="12">
    <source>
        <dbReference type="EMBL" id="CAB4256900.1"/>
    </source>
</evidence>
<feature type="transmembrane region" description="Helical" evidence="11">
    <location>
        <begin position="248"/>
        <end position="270"/>
    </location>
</feature>
<feature type="transmembrane region" description="Helical" evidence="11">
    <location>
        <begin position="70"/>
        <end position="89"/>
    </location>
</feature>
<feature type="compositionally biased region" description="Basic and acidic residues" evidence="10">
    <location>
        <begin position="15"/>
        <end position="34"/>
    </location>
</feature>
<feature type="transmembrane region" description="Helical" evidence="11">
    <location>
        <begin position="347"/>
        <end position="366"/>
    </location>
</feature>
<dbReference type="EC" id="2.7.1.108" evidence="3"/>
<dbReference type="Proteomes" id="UP000644660">
    <property type="component" value="Unassembled WGS sequence"/>
</dbReference>
<comment type="caution">
    <text evidence="12">The sequence shown here is derived from an EMBL/GenBank/DDBJ whole genome shotgun (WGS) entry which is preliminary data.</text>
</comment>
<dbReference type="PANTHER" id="PTHR13205:SF15">
    <property type="entry name" value="DOLICHOL KINASE"/>
    <property type="match status" value="1"/>
</dbReference>
<evidence type="ECO:0000256" key="10">
    <source>
        <dbReference type="SAM" id="MobiDB-lite"/>
    </source>
</evidence>
<keyword evidence="6 12" id="KW-0418">Kinase</keyword>
<evidence type="ECO:0000256" key="4">
    <source>
        <dbReference type="ARBA" id="ARBA00022679"/>
    </source>
</evidence>
<evidence type="ECO:0000256" key="5">
    <source>
        <dbReference type="ARBA" id="ARBA00022692"/>
    </source>
</evidence>
<comment type="similarity">
    <text evidence="2">Belongs to the polyprenol kinase family.</text>
</comment>
<reference evidence="12 13" key="1">
    <citation type="submission" date="2020-05" db="EMBL/GenBank/DDBJ databases">
        <authorList>
            <person name="Casaregola S."/>
            <person name="Devillers H."/>
            <person name="Grondin C."/>
        </authorList>
    </citation>
    <scope>NUCLEOTIDE SEQUENCE [LARGE SCALE GENOMIC DNA]</scope>
    <source>
        <strain evidence="12 13">CLIB 1767</strain>
    </source>
</reference>
<accession>A0A8H2VKA1</accession>
<feature type="transmembrane region" description="Helical" evidence="11">
    <location>
        <begin position="101"/>
        <end position="120"/>
    </location>
</feature>
<name>A0A8H2VKA1_9SACH</name>
<evidence type="ECO:0000256" key="6">
    <source>
        <dbReference type="ARBA" id="ARBA00022777"/>
    </source>
</evidence>
<evidence type="ECO:0000256" key="2">
    <source>
        <dbReference type="ARBA" id="ARBA00010794"/>
    </source>
</evidence>
<dbReference type="EMBL" id="CAEFZW010000012">
    <property type="protein sequence ID" value="CAB4256900.1"/>
    <property type="molecule type" value="Genomic_DNA"/>
</dbReference>
<sequence length="511" mass="58385">MTCAAETKLYSGLNPKEKMTGSTSEKRDIEHVHDSPPSPYNGNMFAKIVQSIIIGMTIGVIHFKTTIKTEYILFTHCLAIVGVFQMFILRTYKHVCYKYEVIYAIYLPFILSFCFNRSLVTINTILSLNVIILYNISNGIYNLPIIFSTQILCCYFFDDHDLSYSIIAILVNFSLSIFLQRIGQLKSLDNIDCNLFSIMLTNVFYFNYNSTSVPFRILHGTLSALICVIIINYSISKLAKNWLNSHRYILSLTQSSVIICGFPMLTNYFIYIPEHKSPLEWLFNYITRSTIRQCIFIGWFTLVAILVPTFMVFQSKVTLNTSRKLWHFLVFLMITIPFKYDPEFVKIALAGIIPLFLCIEYIRYLKIEPIGSYLDSKLRSFADERDLKGPLIISYIYLILGIAFPLLVHNSPVGLISLGIGDSLASIVGKKMGRYHWPQSNKTIEGTIAFISSTFIVCKILQSSLNYFQNVSTLIIALMCLLSGVLEGNSILNDNILIPSFMLICEYLFTY</sequence>
<gene>
    <name evidence="12" type="ORF">KABA2_12S01826</name>
</gene>
<dbReference type="InterPro" id="IPR032974">
    <property type="entry name" value="Polypren_kinase"/>
</dbReference>
<keyword evidence="8 11" id="KW-1133">Transmembrane helix</keyword>
<dbReference type="PANTHER" id="PTHR13205">
    <property type="entry name" value="TRANSMEMBRANE PROTEIN 15-RELATED"/>
    <property type="match status" value="1"/>
</dbReference>
<protein>
    <recommendedName>
        <fullName evidence="3">dolichol kinase</fullName>
        <ecNumber evidence="3">2.7.1.108</ecNumber>
    </recommendedName>
</protein>
<dbReference type="GO" id="GO:0043048">
    <property type="term" value="P:dolichyl monophosphate biosynthetic process"/>
    <property type="evidence" value="ECO:0007669"/>
    <property type="project" value="TreeGrafter"/>
</dbReference>
<feature type="transmembrane region" description="Helical" evidence="11">
    <location>
        <begin position="468"/>
        <end position="486"/>
    </location>
</feature>
<proteinExistence type="inferred from homology"/>
<feature type="transmembrane region" description="Helical" evidence="11">
    <location>
        <begin position="132"/>
        <end position="157"/>
    </location>
</feature>
<evidence type="ECO:0000313" key="13">
    <source>
        <dbReference type="Proteomes" id="UP000644660"/>
    </source>
</evidence>
<evidence type="ECO:0000256" key="11">
    <source>
        <dbReference type="SAM" id="Phobius"/>
    </source>
</evidence>
<dbReference type="AlphaFoldDB" id="A0A8H2VKA1"/>
<dbReference type="GeneID" id="64860002"/>
<evidence type="ECO:0000256" key="7">
    <source>
        <dbReference type="ARBA" id="ARBA00022824"/>
    </source>
</evidence>
<dbReference type="GO" id="GO:0004168">
    <property type="term" value="F:dolichol kinase activity"/>
    <property type="evidence" value="ECO:0007669"/>
    <property type="project" value="UniProtKB-EC"/>
</dbReference>
<evidence type="ECO:0000256" key="3">
    <source>
        <dbReference type="ARBA" id="ARBA00012132"/>
    </source>
</evidence>
<comment type="subcellular location">
    <subcellularLocation>
        <location evidence="1">Endoplasmic reticulum membrane</location>
        <topology evidence="1">Multi-pass membrane protein</topology>
    </subcellularLocation>
</comment>
<evidence type="ECO:0000256" key="9">
    <source>
        <dbReference type="ARBA" id="ARBA00023136"/>
    </source>
</evidence>
<feature type="transmembrane region" description="Helical" evidence="11">
    <location>
        <begin position="163"/>
        <end position="179"/>
    </location>
</feature>
<keyword evidence="9 11" id="KW-0472">Membrane</keyword>
<evidence type="ECO:0000256" key="1">
    <source>
        <dbReference type="ARBA" id="ARBA00004477"/>
    </source>
</evidence>
<dbReference type="GO" id="GO:0005789">
    <property type="term" value="C:endoplasmic reticulum membrane"/>
    <property type="evidence" value="ECO:0007669"/>
    <property type="project" value="UniProtKB-SubCell"/>
</dbReference>
<keyword evidence="4" id="KW-0808">Transferase</keyword>
<feature type="transmembrane region" description="Helical" evidence="11">
    <location>
        <begin position="214"/>
        <end position="236"/>
    </location>
</feature>
<keyword evidence="7" id="KW-0256">Endoplasmic reticulum</keyword>
<feature type="transmembrane region" description="Helical" evidence="11">
    <location>
        <begin position="387"/>
        <end position="407"/>
    </location>
</feature>
<keyword evidence="13" id="KW-1185">Reference proteome</keyword>
<organism evidence="12 13">
    <name type="scientific">Maudiozyma barnettii</name>
    <dbReference type="NCBI Taxonomy" id="61262"/>
    <lineage>
        <taxon>Eukaryota</taxon>
        <taxon>Fungi</taxon>
        <taxon>Dikarya</taxon>
        <taxon>Ascomycota</taxon>
        <taxon>Saccharomycotina</taxon>
        <taxon>Saccharomycetes</taxon>
        <taxon>Saccharomycetales</taxon>
        <taxon>Saccharomycetaceae</taxon>
        <taxon>Maudiozyma</taxon>
    </lineage>
</organism>
<keyword evidence="5 11" id="KW-0812">Transmembrane</keyword>
<evidence type="ECO:0000256" key="8">
    <source>
        <dbReference type="ARBA" id="ARBA00022989"/>
    </source>
</evidence>
<feature type="transmembrane region" description="Helical" evidence="11">
    <location>
        <begin position="290"/>
        <end position="313"/>
    </location>
</feature>